<dbReference type="GO" id="GO:0005507">
    <property type="term" value="F:copper ion binding"/>
    <property type="evidence" value="ECO:0007669"/>
    <property type="project" value="InterPro"/>
</dbReference>
<sequence length="434" mass="47566">MKPMARASTRREFLRAVGWGAAGAAAGGLIGTVAAYGPLGARRAEAATSELSLVATDGYLSVPGREGNPLYIFGFVPVDPSLSVTQLTATYKGHTKHTAPPLEFLQNDEIKITLTNLGLVQRPDLTDSHTIHWHGFDLPSPLNDGVPEVSVAVPIGKQLTYFYRPHREGTYMYHCHFEDVEHVQMGMTGIVFVRPLQDGTSIGGFTRFAYNDGDGSTGYHRHFAILLNELWTNFHDGDRDIQESIATDYDPQWFTLNGRVYPQTVLPNDSGSLPATMRIATPNPNYDDAPDYSQPNSALIQVNPGDRALLRLANLGYQQHSMQLPGIPMHVIGQDAALLRNGAVDTSYWTNTLYLGPGEARDVLFDAPGYDAARPSGSDGWGSYNVYYFKNRDWRKLANFGSIAPGPGGMMTEVRVYSPARPLPAQTVVSQTYV</sequence>
<dbReference type="EMBL" id="LT607754">
    <property type="protein sequence ID" value="SCG77085.1"/>
    <property type="molecule type" value="Genomic_DNA"/>
</dbReference>
<dbReference type="Pfam" id="PF07732">
    <property type="entry name" value="Cu-oxidase_3"/>
    <property type="match status" value="1"/>
</dbReference>
<keyword evidence="6" id="KW-1185">Reference proteome</keyword>
<dbReference type="SUPFAM" id="SSF49503">
    <property type="entry name" value="Cupredoxins"/>
    <property type="match status" value="2"/>
</dbReference>
<reference evidence="6" key="1">
    <citation type="submission" date="2016-06" db="EMBL/GenBank/DDBJ databases">
        <authorList>
            <person name="Varghese N."/>
            <person name="Submissions Spin"/>
        </authorList>
    </citation>
    <scope>NUCLEOTIDE SEQUENCE [LARGE SCALE GENOMIC DNA]</scope>
    <source>
        <strain evidence="6">DSM 43819</strain>
    </source>
</reference>
<protein>
    <submittedName>
        <fullName evidence="5">Multicopper oxidase</fullName>
    </submittedName>
</protein>
<dbReference type="Proteomes" id="UP000198221">
    <property type="component" value="Chromosome I"/>
</dbReference>
<evidence type="ECO:0000313" key="5">
    <source>
        <dbReference type="EMBL" id="SCG77085.1"/>
    </source>
</evidence>
<evidence type="ECO:0000256" key="3">
    <source>
        <dbReference type="ARBA" id="ARBA00023008"/>
    </source>
</evidence>
<evidence type="ECO:0000256" key="2">
    <source>
        <dbReference type="ARBA" id="ARBA00023002"/>
    </source>
</evidence>
<dbReference type="InterPro" id="IPR045087">
    <property type="entry name" value="Cu-oxidase_fam"/>
</dbReference>
<organism evidence="5 6">
    <name type="scientific">Micromonospora inositola</name>
    <dbReference type="NCBI Taxonomy" id="47865"/>
    <lineage>
        <taxon>Bacteria</taxon>
        <taxon>Bacillati</taxon>
        <taxon>Actinomycetota</taxon>
        <taxon>Actinomycetes</taxon>
        <taxon>Micromonosporales</taxon>
        <taxon>Micromonosporaceae</taxon>
        <taxon>Micromonospora</taxon>
    </lineage>
</organism>
<dbReference type="PROSITE" id="PS51318">
    <property type="entry name" value="TAT"/>
    <property type="match status" value="1"/>
</dbReference>
<dbReference type="PANTHER" id="PTHR11709:SF394">
    <property type="entry name" value="FI03373P-RELATED"/>
    <property type="match status" value="1"/>
</dbReference>
<name>A0A1C5K2R4_9ACTN</name>
<keyword evidence="3" id="KW-0186">Copper</keyword>
<dbReference type="InterPro" id="IPR011707">
    <property type="entry name" value="Cu-oxidase-like_N"/>
</dbReference>
<dbReference type="InterPro" id="IPR008972">
    <property type="entry name" value="Cupredoxin"/>
</dbReference>
<dbReference type="PANTHER" id="PTHR11709">
    <property type="entry name" value="MULTI-COPPER OXIDASE"/>
    <property type="match status" value="1"/>
</dbReference>
<evidence type="ECO:0000256" key="1">
    <source>
        <dbReference type="ARBA" id="ARBA00022723"/>
    </source>
</evidence>
<keyword evidence="1" id="KW-0479">Metal-binding</keyword>
<dbReference type="InterPro" id="IPR006311">
    <property type="entry name" value="TAT_signal"/>
</dbReference>
<evidence type="ECO:0000313" key="6">
    <source>
        <dbReference type="Proteomes" id="UP000198221"/>
    </source>
</evidence>
<proteinExistence type="predicted"/>
<keyword evidence="2" id="KW-0560">Oxidoreductase</keyword>
<dbReference type="Gene3D" id="2.60.40.420">
    <property type="entry name" value="Cupredoxins - blue copper proteins"/>
    <property type="match status" value="1"/>
</dbReference>
<gene>
    <name evidence="5" type="ORF">GA0070613_6149</name>
</gene>
<accession>A0A1C5K2R4</accession>
<evidence type="ECO:0000259" key="4">
    <source>
        <dbReference type="Pfam" id="PF07732"/>
    </source>
</evidence>
<feature type="domain" description="Plastocyanin-like" evidence="4">
    <location>
        <begin position="98"/>
        <end position="196"/>
    </location>
</feature>
<dbReference type="GO" id="GO:0016491">
    <property type="term" value="F:oxidoreductase activity"/>
    <property type="evidence" value="ECO:0007669"/>
    <property type="project" value="UniProtKB-KW"/>
</dbReference>
<dbReference type="AlphaFoldDB" id="A0A1C5K2R4"/>